<feature type="compositionally biased region" description="Acidic residues" evidence="1">
    <location>
        <begin position="469"/>
        <end position="479"/>
    </location>
</feature>
<keyword evidence="2" id="KW-0472">Membrane</keyword>
<feature type="compositionally biased region" description="Basic and acidic residues" evidence="1">
    <location>
        <begin position="545"/>
        <end position="575"/>
    </location>
</feature>
<feature type="compositionally biased region" description="Low complexity" evidence="1">
    <location>
        <begin position="803"/>
        <end position="820"/>
    </location>
</feature>
<feature type="compositionally biased region" description="Low complexity" evidence="1">
    <location>
        <begin position="533"/>
        <end position="542"/>
    </location>
</feature>
<dbReference type="OMA" id="SADRDKK"/>
<evidence type="ECO:0000256" key="1">
    <source>
        <dbReference type="SAM" id="MobiDB-lite"/>
    </source>
</evidence>
<evidence type="ECO:0000256" key="2">
    <source>
        <dbReference type="SAM" id="Phobius"/>
    </source>
</evidence>
<protein>
    <submittedName>
        <fullName evidence="3">Uncharacterized protein</fullName>
    </submittedName>
</protein>
<dbReference type="EMBL" id="KN817571">
    <property type="protein sequence ID" value="KJA20049.1"/>
    <property type="molecule type" value="Genomic_DNA"/>
</dbReference>
<keyword evidence="4" id="KW-1185">Reference proteome</keyword>
<evidence type="ECO:0000313" key="4">
    <source>
        <dbReference type="Proteomes" id="UP000054270"/>
    </source>
</evidence>
<feature type="compositionally biased region" description="Basic and acidic residues" evidence="1">
    <location>
        <begin position="622"/>
        <end position="744"/>
    </location>
</feature>
<feature type="compositionally biased region" description="Low complexity" evidence="1">
    <location>
        <begin position="828"/>
        <end position="839"/>
    </location>
</feature>
<dbReference type="AlphaFoldDB" id="A0A0D2NMG8"/>
<feature type="region of interest" description="Disordered" evidence="1">
    <location>
        <begin position="312"/>
        <end position="339"/>
    </location>
</feature>
<accession>A0A0D2NMG8</accession>
<sequence length="1129" mass="123490">MSVVSSVLSTRSSGWKISARLSSFMDSIFAIAFGLGLRVVVDAVSHHDFKLTGTLVGLWEGIILLHFLKKMPKSTDPYVAYGVRLFIDFLLTDSVARLVLVLIWTALGMVLADITPAIWDDVGLNRIWRHFRRDIYTMTQMIPTVAFFPPARTVRFSPSRAPSVIMEEPSVLDTQTPSDITTEHTITTPITIPVTITTTPAAHRRRVPGHFSGGFSDTDTDLGSVRAGPSTGRTSRRLSVYPQQQDYEDSVTDLSSNNDLDEANLSSGGSSLSTERGDPSSVVIDPVGIPDMEEEAAPLVLDTAAVAAAVKNEEGDQTTPRAAPMYLPPTPSDSAVRWRPNLEPEEPLPVRLARPFAESLPQIPDFLEEPTTEDWETIQPQEYADKPPTPPAKDDLPARFAVPPVPTMPPPQPPQVVPPAPAPVTAMEDDWETLKGNFVAPADHAAAAPSGTGHEKRLSEPPSYKESAEFDDIYGEEYVPEPRLDEAGPNDIYDSNATGAPPPTNLLDDGDVAPLGDPFTFTYSQADSKNPRARATAPAAGGLDEFVRQQQDDEARLQQERDAKAAEEKEEREQAEAAAVAAVAAAAAAAEEEEAAKRVLEAQAAEAKRKQEEEAETVRLAQEAEAKRKQEEEDAEKERIAQDKQRKRDEKAERKRKEEADELARQQKREEEAAETKRLEAEEAAKKLEEKKKKAEEKKLKKAADAEAKKAAEAEAARVAAEEEKEKQEEAAEQRRKDAEDAAARRQAALIAKEEAERQEKEAAAAQEAKEVKEATERQEREAAAAQAANEAKEKELEDAETAKATQAALDAAAALGAETRAQEEHAAAATTPEGAGETQQPTPDTSEETQGAERPPVTPRNNPNPLDTEENSGDAQKTPVGSHQVLDNPVKPSEETPAPVDPEATHIPEAEAGDVATGEERAPGSPAIAESIITDASEVPGKVADRLDRLLLLKAQIVGTQDIIAHLKQKLSEPEQDATSLSDELKRTEKILKKMERKEQRRHEAVEQYYLGDDDHGDLMLFSNNTPPREAGLKTEEKLEEMLKPGITSFGFTLQMAAGSQKKSNGPKQKAKVVELLQDYGLFDYTKEDANNGRIMHVKVSEGKFRQWLIDYRAKATAAAEDDENIYK</sequence>
<feature type="transmembrane region" description="Helical" evidence="2">
    <location>
        <begin position="21"/>
        <end position="39"/>
    </location>
</feature>
<dbReference type="Proteomes" id="UP000054270">
    <property type="component" value="Unassembled WGS sequence"/>
</dbReference>
<feature type="transmembrane region" description="Helical" evidence="2">
    <location>
        <begin position="51"/>
        <end position="68"/>
    </location>
</feature>
<reference evidence="4" key="1">
    <citation type="submission" date="2014-04" db="EMBL/GenBank/DDBJ databases">
        <title>Evolutionary Origins and Diversification of the Mycorrhizal Mutualists.</title>
        <authorList>
            <consortium name="DOE Joint Genome Institute"/>
            <consortium name="Mycorrhizal Genomics Consortium"/>
            <person name="Kohler A."/>
            <person name="Kuo A."/>
            <person name="Nagy L.G."/>
            <person name="Floudas D."/>
            <person name="Copeland A."/>
            <person name="Barry K.W."/>
            <person name="Cichocki N."/>
            <person name="Veneault-Fourrey C."/>
            <person name="LaButti K."/>
            <person name="Lindquist E.A."/>
            <person name="Lipzen A."/>
            <person name="Lundell T."/>
            <person name="Morin E."/>
            <person name="Murat C."/>
            <person name="Riley R."/>
            <person name="Ohm R."/>
            <person name="Sun H."/>
            <person name="Tunlid A."/>
            <person name="Henrissat B."/>
            <person name="Grigoriev I.V."/>
            <person name="Hibbett D.S."/>
            <person name="Martin F."/>
        </authorList>
    </citation>
    <scope>NUCLEOTIDE SEQUENCE [LARGE SCALE GENOMIC DNA]</scope>
    <source>
        <strain evidence="4">FD-334 SS-4</strain>
    </source>
</reference>
<gene>
    <name evidence="3" type="ORF">HYPSUDRAFT_68825</name>
</gene>
<name>A0A0D2NMG8_HYPSF</name>
<dbReference type="OrthoDB" id="3231855at2759"/>
<feature type="compositionally biased region" description="Low complexity" evidence="1">
    <location>
        <begin position="576"/>
        <end position="589"/>
    </location>
</feature>
<feature type="compositionally biased region" description="Basic and acidic residues" evidence="1">
    <location>
        <begin position="752"/>
        <end position="783"/>
    </location>
</feature>
<dbReference type="STRING" id="945553.A0A0D2NMG8"/>
<proteinExistence type="predicted"/>
<keyword evidence="2" id="KW-0812">Transmembrane</keyword>
<feature type="compositionally biased region" description="Polar residues" evidence="1">
    <location>
        <begin position="252"/>
        <end position="274"/>
    </location>
</feature>
<evidence type="ECO:0000313" key="3">
    <source>
        <dbReference type="EMBL" id="KJA20049.1"/>
    </source>
</evidence>
<feature type="compositionally biased region" description="Basic and acidic residues" evidence="1">
    <location>
        <begin position="595"/>
        <end position="612"/>
    </location>
</feature>
<keyword evidence="2" id="KW-1133">Transmembrane helix</keyword>
<organism evidence="3 4">
    <name type="scientific">Hypholoma sublateritium (strain FD-334 SS-4)</name>
    <dbReference type="NCBI Taxonomy" id="945553"/>
    <lineage>
        <taxon>Eukaryota</taxon>
        <taxon>Fungi</taxon>
        <taxon>Dikarya</taxon>
        <taxon>Basidiomycota</taxon>
        <taxon>Agaricomycotina</taxon>
        <taxon>Agaricomycetes</taxon>
        <taxon>Agaricomycetidae</taxon>
        <taxon>Agaricales</taxon>
        <taxon>Agaricineae</taxon>
        <taxon>Strophariaceae</taxon>
        <taxon>Hypholoma</taxon>
    </lineage>
</organism>
<feature type="region of interest" description="Disordered" evidence="1">
    <location>
        <begin position="444"/>
        <end position="925"/>
    </location>
</feature>
<feature type="region of interest" description="Disordered" evidence="1">
    <location>
        <begin position="198"/>
        <end position="280"/>
    </location>
</feature>
<feature type="transmembrane region" description="Helical" evidence="2">
    <location>
        <begin position="89"/>
        <end position="112"/>
    </location>
</feature>